<dbReference type="RefSeq" id="WP_097128810.1">
    <property type="nucleotide sequence ID" value="NZ_OCNH01000004.1"/>
</dbReference>
<feature type="domain" description="DUF4394" evidence="1">
    <location>
        <begin position="288"/>
        <end position="507"/>
    </location>
</feature>
<dbReference type="Proteomes" id="UP000219452">
    <property type="component" value="Unassembled WGS sequence"/>
</dbReference>
<protein>
    <recommendedName>
        <fullName evidence="1">DUF4394 domain-containing protein</fullName>
    </recommendedName>
</protein>
<dbReference type="InterPro" id="IPR025507">
    <property type="entry name" value="DUF4394"/>
</dbReference>
<organism evidence="2 3">
    <name type="scientific">Spirosoma fluviale</name>
    <dbReference type="NCBI Taxonomy" id="1597977"/>
    <lineage>
        <taxon>Bacteria</taxon>
        <taxon>Pseudomonadati</taxon>
        <taxon>Bacteroidota</taxon>
        <taxon>Cytophagia</taxon>
        <taxon>Cytophagales</taxon>
        <taxon>Cytophagaceae</taxon>
        <taxon>Spirosoma</taxon>
    </lineage>
</organism>
<dbReference type="SUPFAM" id="SSF101898">
    <property type="entry name" value="NHL repeat"/>
    <property type="match status" value="1"/>
</dbReference>
<evidence type="ECO:0000313" key="2">
    <source>
        <dbReference type="EMBL" id="SOD94764.1"/>
    </source>
</evidence>
<dbReference type="AlphaFoldDB" id="A0A286GIG4"/>
<evidence type="ECO:0000259" key="1">
    <source>
        <dbReference type="Pfam" id="PF14339"/>
    </source>
</evidence>
<accession>A0A286GIG4</accession>
<sequence>MITHYRKTLRLFIGLMAVGSLLTLNGCQDHRLSPDSSSLPDATIYALNDANQLVRLNIRTPNAPMATTTITGLASGERILSIDFRPATGQLYGVSNMSRLFVINTATAEGRALTTTAFTPAVAGSVVGLDFNPTVDRIRLVTNTGQDLRLNPETGTVAAIDGNINGAPGAMIAEVAYTNNRAGSTTTTLYDIDPATDRLYIQNPPNNGTLTDVGPLGLDITGSAGFDISPTDNTQGLVAVTFNGASELQQINLSTGRLQKLGNLPGTIIGLAIPTEPVAYALDGTGNLLIFNPMSPAPIAKALTGLQPAEVLYGIDFRPANGQLYAIGSSSRLYTINTSNGAATLVGTGPLSTLLSGTDVGFDFNPTVDRIRVTTTTGQNLRLNPNDGAVAAVDGPLNPGTPAVSASAYTNNFAGATTTTLYNLDIQGASVMLVQQNPPNNGTLVSVGSLDFTAEAANGFDIGGTSGTAYALLRANGTTQLYTINLTTGSATAGASLPGNPTIRGFALGLGF</sequence>
<gene>
    <name evidence="2" type="ORF">SAMN06269250_4632</name>
</gene>
<evidence type="ECO:0000313" key="3">
    <source>
        <dbReference type="Proteomes" id="UP000219452"/>
    </source>
</evidence>
<name>A0A286GIG4_9BACT</name>
<feature type="domain" description="DUF4394" evidence="1">
    <location>
        <begin position="52"/>
        <end position="272"/>
    </location>
</feature>
<dbReference type="SUPFAM" id="SSF63825">
    <property type="entry name" value="YWTD domain"/>
    <property type="match status" value="1"/>
</dbReference>
<dbReference type="EMBL" id="OCNH01000004">
    <property type="protein sequence ID" value="SOD94764.1"/>
    <property type="molecule type" value="Genomic_DNA"/>
</dbReference>
<dbReference type="OrthoDB" id="531718at2"/>
<dbReference type="Pfam" id="PF14339">
    <property type="entry name" value="DUF4394"/>
    <property type="match status" value="2"/>
</dbReference>
<reference evidence="3" key="1">
    <citation type="submission" date="2017-09" db="EMBL/GenBank/DDBJ databases">
        <authorList>
            <person name="Varghese N."/>
            <person name="Submissions S."/>
        </authorList>
    </citation>
    <scope>NUCLEOTIDE SEQUENCE [LARGE SCALE GENOMIC DNA]</scope>
    <source>
        <strain evidence="3">DSM 29961</strain>
    </source>
</reference>
<proteinExistence type="predicted"/>
<keyword evidence="3" id="KW-1185">Reference proteome</keyword>